<dbReference type="InterPro" id="IPR000847">
    <property type="entry name" value="LysR_HTH_N"/>
</dbReference>
<dbReference type="PANTHER" id="PTHR30427:SF1">
    <property type="entry name" value="TRANSCRIPTIONAL ACTIVATOR PROTEIN LYSR"/>
    <property type="match status" value="1"/>
</dbReference>
<dbReference type="InterPro" id="IPR005119">
    <property type="entry name" value="LysR_subst-bd"/>
</dbReference>
<dbReference type="Proteomes" id="UP001243009">
    <property type="component" value="Unassembled WGS sequence"/>
</dbReference>
<sequence>MNARQIEIFHAVMRTRSVTGAAAFLGISQPAVSKALRLAERQAGLRLFQTVKGRLLPTPEAQRLLPDAERIVSEIAAFARLTGEVRSGGAGLVRVAASSSLSITLMPKAVARFHRRHPMVRLASDMLPARETAQAVLSGQADLGLCLSPAPIPGLAVRTLPGPRMILVAPEGHPLLRKRRVQPADVLPYPLVSYGSDTYFGQVLDQAFAAVGLAREVTLHITMSMSALSHVRAGAGVAVVDGFIRHIGLPGLGLGWRAFDPSIMLPVTLMTPETGGVPQLAHAFIQVLSAELDEMSA</sequence>
<dbReference type="SUPFAM" id="SSF46785">
    <property type="entry name" value="Winged helix' DNA-binding domain"/>
    <property type="match status" value="1"/>
</dbReference>
<comment type="caution">
    <text evidence="6">The sequence shown here is derived from an EMBL/GenBank/DDBJ whole genome shotgun (WGS) entry which is preliminary data.</text>
</comment>
<keyword evidence="7" id="KW-1185">Reference proteome</keyword>
<keyword evidence="2" id="KW-0805">Transcription regulation</keyword>
<dbReference type="RefSeq" id="WP_305107860.1">
    <property type="nucleotide sequence ID" value="NZ_JAUTWS010000066.1"/>
</dbReference>
<dbReference type="SUPFAM" id="SSF53850">
    <property type="entry name" value="Periplasmic binding protein-like II"/>
    <property type="match status" value="1"/>
</dbReference>
<evidence type="ECO:0000256" key="1">
    <source>
        <dbReference type="ARBA" id="ARBA00009437"/>
    </source>
</evidence>
<dbReference type="InterPro" id="IPR036390">
    <property type="entry name" value="WH_DNA-bd_sf"/>
</dbReference>
<dbReference type="PANTHER" id="PTHR30427">
    <property type="entry name" value="TRANSCRIPTIONAL ACTIVATOR PROTEIN LYSR"/>
    <property type="match status" value="1"/>
</dbReference>
<evidence type="ECO:0000256" key="3">
    <source>
        <dbReference type="ARBA" id="ARBA00023125"/>
    </source>
</evidence>
<name>A0ABT9EA03_9PROT</name>
<dbReference type="Gene3D" id="3.40.190.290">
    <property type="match status" value="1"/>
</dbReference>
<dbReference type="PROSITE" id="PS50931">
    <property type="entry name" value="HTH_LYSR"/>
    <property type="match status" value="1"/>
</dbReference>
<evidence type="ECO:0000313" key="6">
    <source>
        <dbReference type="EMBL" id="MDO9712999.1"/>
    </source>
</evidence>
<dbReference type="Gene3D" id="1.10.10.10">
    <property type="entry name" value="Winged helix-like DNA-binding domain superfamily/Winged helix DNA-binding domain"/>
    <property type="match status" value="1"/>
</dbReference>
<gene>
    <name evidence="6" type="ORF">Q7A36_32020</name>
</gene>
<proteinExistence type="inferred from homology"/>
<feature type="domain" description="HTH lysR-type" evidence="5">
    <location>
        <begin position="1"/>
        <end position="58"/>
    </location>
</feature>
<comment type="similarity">
    <text evidence="1">Belongs to the LysR transcriptional regulatory family.</text>
</comment>
<keyword evidence="3" id="KW-0238">DNA-binding</keyword>
<reference evidence="6 7" key="1">
    <citation type="submission" date="2023-08" db="EMBL/GenBank/DDBJ databases">
        <title>The draft genome sequence of Paracraurococcus sp. LOR1-02.</title>
        <authorList>
            <person name="Kingkaew E."/>
            <person name="Tanasupawat S."/>
        </authorList>
    </citation>
    <scope>NUCLEOTIDE SEQUENCE [LARGE SCALE GENOMIC DNA]</scope>
    <source>
        <strain evidence="6 7">LOR1-02</strain>
    </source>
</reference>
<protein>
    <submittedName>
        <fullName evidence="6">LysR family transcriptional regulator</fullName>
    </submittedName>
</protein>
<dbReference type="Pfam" id="PF03466">
    <property type="entry name" value="LysR_substrate"/>
    <property type="match status" value="1"/>
</dbReference>
<dbReference type="Pfam" id="PF00126">
    <property type="entry name" value="HTH_1"/>
    <property type="match status" value="1"/>
</dbReference>
<dbReference type="InterPro" id="IPR036388">
    <property type="entry name" value="WH-like_DNA-bd_sf"/>
</dbReference>
<evidence type="ECO:0000256" key="4">
    <source>
        <dbReference type="ARBA" id="ARBA00023163"/>
    </source>
</evidence>
<keyword evidence="4" id="KW-0804">Transcription</keyword>
<evidence type="ECO:0000313" key="7">
    <source>
        <dbReference type="Proteomes" id="UP001243009"/>
    </source>
</evidence>
<evidence type="ECO:0000259" key="5">
    <source>
        <dbReference type="PROSITE" id="PS50931"/>
    </source>
</evidence>
<evidence type="ECO:0000256" key="2">
    <source>
        <dbReference type="ARBA" id="ARBA00023015"/>
    </source>
</evidence>
<accession>A0ABT9EA03</accession>
<dbReference type="EMBL" id="JAUTWS010000066">
    <property type="protein sequence ID" value="MDO9712999.1"/>
    <property type="molecule type" value="Genomic_DNA"/>
</dbReference>
<organism evidence="6 7">
    <name type="scientific">Paracraurococcus lichenis</name>
    <dbReference type="NCBI Taxonomy" id="3064888"/>
    <lineage>
        <taxon>Bacteria</taxon>
        <taxon>Pseudomonadati</taxon>
        <taxon>Pseudomonadota</taxon>
        <taxon>Alphaproteobacteria</taxon>
        <taxon>Acetobacterales</taxon>
        <taxon>Roseomonadaceae</taxon>
        <taxon>Paracraurococcus</taxon>
    </lineage>
</organism>